<accession>A0AA96YDY4</accession>
<evidence type="ECO:0000313" key="1">
    <source>
        <dbReference type="EMBL" id="WOB45035.1"/>
    </source>
</evidence>
<protein>
    <submittedName>
        <fullName evidence="1">Uncharacterized protein</fullName>
    </submittedName>
</protein>
<gene>
    <name evidence="1" type="ORF">HNI00_19195</name>
</gene>
<reference evidence="1" key="1">
    <citation type="submission" date="2020-05" db="EMBL/GenBank/DDBJ databases">
        <authorList>
            <person name="Zhu T."/>
            <person name="Keshari N."/>
            <person name="Lu X."/>
        </authorList>
    </citation>
    <scope>NUCLEOTIDE SEQUENCE</scope>
    <source>
        <strain evidence="1">NK1-22</strain>
    </source>
</reference>
<dbReference type="KEGG" id="tog:HNI00_19195"/>
<sequence length="113" mass="11958">MNPTQKRLLTWLGCSGAVALGLVLPKPLLAQTVPIRELIFSSTQTGEMVPPDDLDCGCTGLGDGLAVLTGSDAEGDMAIALRGCDCAGCRFIARQEMQRQLQASLSIPVQRVE</sequence>
<proteinExistence type="predicted"/>
<organism evidence="1">
    <name type="scientific">Thermoleptolyngbya oregonensis NK1-22</name>
    <dbReference type="NCBI Taxonomy" id="2547457"/>
    <lineage>
        <taxon>Bacteria</taxon>
        <taxon>Bacillati</taxon>
        <taxon>Cyanobacteriota</taxon>
        <taxon>Cyanophyceae</taxon>
        <taxon>Oculatellales</taxon>
        <taxon>Oculatellaceae</taxon>
        <taxon>Thermoleptolyngbya</taxon>
    </lineage>
</organism>
<dbReference type="RefSeq" id="WP_316788551.1">
    <property type="nucleotide sequence ID" value="NZ_CP053540.1"/>
</dbReference>
<dbReference type="EMBL" id="CP053540">
    <property type="protein sequence ID" value="WOB45035.1"/>
    <property type="molecule type" value="Genomic_DNA"/>
</dbReference>
<name>A0AA96YDY4_9CYAN</name>
<dbReference type="AlphaFoldDB" id="A0AA96YDY4"/>